<feature type="compositionally biased region" description="Acidic residues" evidence="1">
    <location>
        <begin position="31"/>
        <end position="54"/>
    </location>
</feature>
<sequence length="54" mass="5831">MSEDTNWQNVAQAAPGESDDIGTDDAPMSDPNDDSGVTDEDIDMFEDDPNIPTE</sequence>
<protein>
    <submittedName>
        <fullName evidence="2">Uncharacterized protein</fullName>
    </submittedName>
</protein>
<accession>A0ABR5Z0U0</accession>
<keyword evidence="3" id="KW-1185">Reference proteome</keyword>
<evidence type="ECO:0000313" key="2">
    <source>
        <dbReference type="EMBL" id="MBA1273818.1"/>
    </source>
</evidence>
<comment type="caution">
    <text evidence="2">The sequence shown here is derived from an EMBL/GenBank/DDBJ whole genome shotgun (WGS) entry which is preliminary data.</text>
</comment>
<reference evidence="2 3" key="1">
    <citation type="submission" date="2020-02" db="EMBL/GenBank/DDBJ databases">
        <title>Synteny-based analysis reveals conserved mechanism for high triclosan tolerance in Pseudomonas, as well as instances of horizontal transfer.</title>
        <authorList>
            <person name="Mcfarland A.G."/>
            <person name="Bertucci H.K."/>
            <person name="Litmann E."/>
            <person name="Shen J."/>
            <person name="Huttenhower C."/>
            <person name="Hartmann E.M."/>
        </authorList>
    </citation>
    <scope>NUCLEOTIDE SEQUENCE [LARGE SCALE GENOMIC DNA]</scope>
    <source>
        <strain evidence="2 3">115A1</strain>
    </source>
</reference>
<dbReference type="RefSeq" id="WP_181070739.1">
    <property type="nucleotide sequence ID" value="NZ_JAAMRF010000004.1"/>
</dbReference>
<feature type="compositionally biased region" description="Polar residues" evidence="1">
    <location>
        <begin position="1"/>
        <end position="11"/>
    </location>
</feature>
<dbReference type="EMBL" id="JAAMRF010000004">
    <property type="protein sequence ID" value="MBA1273818.1"/>
    <property type="molecule type" value="Genomic_DNA"/>
</dbReference>
<dbReference type="Proteomes" id="UP000786387">
    <property type="component" value="Unassembled WGS sequence"/>
</dbReference>
<proteinExistence type="predicted"/>
<gene>
    <name evidence="2" type="ORF">G7026_10640</name>
</gene>
<feature type="region of interest" description="Disordered" evidence="1">
    <location>
        <begin position="1"/>
        <end position="54"/>
    </location>
</feature>
<organism evidence="2 3">
    <name type="scientific">Stutzerimonas azotifigens</name>
    <dbReference type="NCBI Taxonomy" id="291995"/>
    <lineage>
        <taxon>Bacteria</taxon>
        <taxon>Pseudomonadati</taxon>
        <taxon>Pseudomonadota</taxon>
        <taxon>Gammaproteobacteria</taxon>
        <taxon>Pseudomonadales</taxon>
        <taxon>Pseudomonadaceae</taxon>
        <taxon>Stutzerimonas</taxon>
    </lineage>
</organism>
<evidence type="ECO:0000256" key="1">
    <source>
        <dbReference type="SAM" id="MobiDB-lite"/>
    </source>
</evidence>
<name>A0ABR5Z0U0_9GAMM</name>
<evidence type="ECO:0000313" key="3">
    <source>
        <dbReference type="Proteomes" id="UP000786387"/>
    </source>
</evidence>